<keyword evidence="1" id="KW-0812">Transmembrane</keyword>
<evidence type="ECO:0000256" key="1">
    <source>
        <dbReference type="SAM" id="Phobius"/>
    </source>
</evidence>
<evidence type="ECO:0000313" key="2">
    <source>
        <dbReference type="EMBL" id="PIR68399.1"/>
    </source>
</evidence>
<keyword evidence="1" id="KW-1133">Transmembrane helix</keyword>
<dbReference type="AlphaFoldDB" id="A0A2H0TBJ8"/>
<sequence>MNKNPMEDMIKIKIIKKKQLPKIAEVEYSQKPPSMEFKKFKKEKRGGPRYMLWFVAFICLVFLFFAFSYMFSSASVTINPKVENIVIDENLSASKDSSASPVSFDLVVISGEESQNIRTDNKEDVSIPATGTVIIYNTFSTKSQTLLIDTRLEGSNGKIYKTNKRVIVPGMSSDNQPGKVEVGIYGDSPGKEYNSTPLDFKIFGFKGTPKYEKFYARSKGDITGGTTGSFYSITTEQKDQALVYLKNTLRDKLLKKVSEQIPKGFVLFDEAISLDINDQNVQSFSDTSLVPVTVKGTLYGLLFNETKLTKKIAEDILTNYDDSDVYITNIKNLTLTIANKENLIFSDVKNIDFTLKGSTKIVWRFDVEKFSKELLGKKKKDFNSIISKYPNVVSSNLALKPFWRMSLPDKLDKIKVIVNYPK</sequence>
<evidence type="ECO:0008006" key="4">
    <source>
        <dbReference type="Google" id="ProtNLM"/>
    </source>
</evidence>
<name>A0A2H0TBJ8_9BACT</name>
<dbReference type="Proteomes" id="UP000230094">
    <property type="component" value="Unassembled WGS sequence"/>
</dbReference>
<accession>A0A2H0TBJ8</accession>
<keyword evidence="1" id="KW-0472">Membrane</keyword>
<dbReference type="EMBL" id="PFCQ01000006">
    <property type="protein sequence ID" value="PIR68399.1"/>
    <property type="molecule type" value="Genomic_DNA"/>
</dbReference>
<reference evidence="3" key="1">
    <citation type="submission" date="2017-09" db="EMBL/GenBank/DDBJ databases">
        <title>Depth-based differentiation of microbial function through sediment-hosted aquifers and enrichment of novel symbionts in the deep terrestrial subsurface.</title>
        <authorList>
            <person name="Probst A.J."/>
            <person name="Ladd B."/>
            <person name="Jarett J.K."/>
            <person name="Geller-Mcgrath D.E."/>
            <person name="Sieber C.M.K."/>
            <person name="Emerson J.B."/>
            <person name="Anantharaman K."/>
            <person name="Thomas B.C."/>
            <person name="Malmstrom R."/>
            <person name="Stieglmeier M."/>
            <person name="Klingl A."/>
            <person name="Woyke T."/>
            <person name="Ryan C.M."/>
            <person name="Banfield J.F."/>
        </authorList>
    </citation>
    <scope>NUCLEOTIDE SEQUENCE [LARGE SCALE GENOMIC DNA]</scope>
</reference>
<feature type="transmembrane region" description="Helical" evidence="1">
    <location>
        <begin position="50"/>
        <end position="71"/>
    </location>
</feature>
<protein>
    <recommendedName>
        <fullName evidence="4">Baseplate protein J-like domain-containing protein</fullName>
    </recommendedName>
</protein>
<proteinExistence type="predicted"/>
<evidence type="ECO:0000313" key="3">
    <source>
        <dbReference type="Proteomes" id="UP000230094"/>
    </source>
</evidence>
<organism evidence="2 3">
    <name type="scientific">Candidatus Nomurabacteria bacterium CG10_big_fil_rev_8_21_14_0_10_35_16</name>
    <dbReference type="NCBI Taxonomy" id="1974731"/>
    <lineage>
        <taxon>Bacteria</taxon>
        <taxon>Candidatus Nomuraibacteriota</taxon>
    </lineage>
</organism>
<gene>
    <name evidence="2" type="ORF">COU49_01260</name>
</gene>
<comment type="caution">
    <text evidence="2">The sequence shown here is derived from an EMBL/GenBank/DDBJ whole genome shotgun (WGS) entry which is preliminary data.</text>
</comment>